<dbReference type="Gene3D" id="1.10.150.130">
    <property type="match status" value="1"/>
</dbReference>
<dbReference type="InterPro" id="IPR002104">
    <property type="entry name" value="Integrase_catalytic"/>
</dbReference>
<dbReference type="InterPro" id="IPR011010">
    <property type="entry name" value="DNA_brk_join_enz"/>
</dbReference>
<dbReference type="PANTHER" id="PTHR30629">
    <property type="entry name" value="PROPHAGE INTEGRASE"/>
    <property type="match status" value="1"/>
</dbReference>
<dbReference type="InterPro" id="IPR025166">
    <property type="entry name" value="Integrase_DNA_bind_dom"/>
</dbReference>
<evidence type="ECO:0000256" key="4">
    <source>
        <dbReference type="ARBA" id="ARBA00023172"/>
    </source>
</evidence>
<evidence type="ECO:0000256" key="5">
    <source>
        <dbReference type="SAM" id="MobiDB-lite"/>
    </source>
</evidence>
<dbReference type="InterPro" id="IPR013762">
    <property type="entry name" value="Integrase-like_cat_sf"/>
</dbReference>
<gene>
    <name evidence="7" type="primary">intS</name>
    <name evidence="7" type="ORF">HDIA_0791</name>
</gene>
<evidence type="ECO:0000313" key="8">
    <source>
        <dbReference type="Proteomes" id="UP000223606"/>
    </source>
</evidence>
<dbReference type="Pfam" id="PF00589">
    <property type="entry name" value="Phage_integrase"/>
    <property type="match status" value="1"/>
</dbReference>
<keyword evidence="4" id="KW-0233">DNA recombination</keyword>
<dbReference type="Pfam" id="PF22022">
    <property type="entry name" value="Phage_int_M"/>
    <property type="match status" value="1"/>
</dbReference>
<dbReference type="EMBL" id="LT960614">
    <property type="protein sequence ID" value="SON54332.1"/>
    <property type="molecule type" value="Genomic_DNA"/>
</dbReference>
<dbReference type="GO" id="GO:0015074">
    <property type="term" value="P:DNA integration"/>
    <property type="evidence" value="ECO:0007669"/>
    <property type="project" value="UniProtKB-KW"/>
</dbReference>
<feature type="domain" description="Tyr recombinase" evidence="6">
    <location>
        <begin position="193"/>
        <end position="376"/>
    </location>
</feature>
<dbReference type="CDD" id="cd00801">
    <property type="entry name" value="INT_P4_C"/>
    <property type="match status" value="1"/>
</dbReference>
<reference evidence="8" key="1">
    <citation type="submission" date="2017-09" db="EMBL/GenBank/DDBJ databases">
        <title>Genome sequence of Nannocystis excedens DSM 71.</title>
        <authorList>
            <person name="Blom J."/>
        </authorList>
    </citation>
    <scope>NUCLEOTIDE SEQUENCE [LARGE SCALE GENOMIC DNA]</scope>
    <source>
        <strain evidence="8">type strain: E19</strain>
    </source>
</reference>
<protein>
    <submittedName>
        <fullName evidence="7">Putative prophage CPS-53 integrase</fullName>
    </submittedName>
</protein>
<dbReference type="InterPro" id="IPR050808">
    <property type="entry name" value="Phage_Integrase"/>
</dbReference>
<evidence type="ECO:0000256" key="3">
    <source>
        <dbReference type="ARBA" id="ARBA00023125"/>
    </source>
</evidence>
<dbReference type="InterPro" id="IPR053876">
    <property type="entry name" value="Phage_int_M"/>
</dbReference>
<dbReference type="Gene3D" id="3.30.160.390">
    <property type="entry name" value="Integrase, DNA-binding domain"/>
    <property type="match status" value="1"/>
</dbReference>
<proteinExistence type="inferred from homology"/>
<evidence type="ECO:0000256" key="2">
    <source>
        <dbReference type="ARBA" id="ARBA00022908"/>
    </source>
</evidence>
<sequence>MAVRKAAAKEKPYKMADRDGLYLLVKTNGAKAWRFDYRYGGKRKTIGLGVYPAVSLATARSELVEVRKTLAQGRDPSEKRQSERGANLDGAEHTFEKLADEYLQRMRDEGVANATLTKNEWLLKKLPSRGFLSRPIKSITARHILDEIKRCENSGRLETALRLRAVISKVFRLAIVTLRADMDPASFLVGATKRPRVVSHAAVTDETKFGGLIRAVDEYDGWPTLRLAMMFTALTAARPGEVRHATWTEIDCEKALWSVPAERMKMRKEHQVALSEQAIAVLKQAREIAFDTDLVFPSIRSNTTPLSENSMNAALRRMGYLKTEHTAHGFRSSFSTILNERGFDAELIETALAHKDGSVRGIYNRARYWDERKKLMQAWADIVDTLKAGSVLT</sequence>
<name>A0A2C9D1Y1_9HYPH</name>
<dbReference type="InterPro" id="IPR038488">
    <property type="entry name" value="Integrase_DNA-bd_sf"/>
</dbReference>
<keyword evidence="8" id="KW-1185">Reference proteome</keyword>
<dbReference type="PANTHER" id="PTHR30629:SF2">
    <property type="entry name" value="PROPHAGE INTEGRASE INTS-RELATED"/>
    <property type="match status" value="1"/>
</dbReference>
<feature type="region of interest" description="Disordered" evidence="5">
    <location>
        <begin position="70"/>
        <end position="90"/>
    </location>
</feature>
<dbReference type="Gene3D" id="1.10.443.10">
    <property type="entry name" value="Intergrase catalytic core"/>
    <property type="match status" value="1"/>
</dbReference>
<evidence type="ECO:0000313" key="7">
    <source>
        <dbReference type="EMBL" id="SON54332.1"/>
    </source>
</evidence>
<dbReference type="KEGG" id="hdi:HDIA_0791"/>
<dbReference type="InterPro" id="IPR010998">
    <property type="entry name" value="Integrase_recombinase_N"/>
</dbReference>
<evidence type="ECO:0000259" key="6">
    <source>
        <dbReference type="PROSITE" id="PS51898"/>
    </source>
</evidence>
<comment type="similarity">
    <text evidence="1">Belongs to the 'phage' integrase family.</text>
</comment>
<keyword evidence="2" id="KW-0229">DNA integration</keyword>
<dbReference type="PROSITE" id="PS51898">
    <property type="entry name" value="TYR_RECOMBINASE"/>
    <property type="match status" value="1"/>
</dbReference>
<keyword evidence="3" id="KW-0238">DNA-binding</keyword>
<dbReference type="Pfam" id="PF13356">
    <property type="entry name" value="Arm-DNA-bind_3"/>
    <property type="match status" value="1"/>
</dbReference>
<organism evidence="7 8">
    <name type="scientific">Hartmannibacter diazotrophicus</name>
    <dbReference type="NCBI Taxonomy" id="1482074"/>
    <lineage>
        <taxon>Bacteria</taxon>
        <taxon>Pseudomonadati</taxon>
        <taxon>Pseudomonadota</taxon>
        <taxon>Alphaproteobacteria</taxon>
        <taxon>Hyphomicrobiales</taxon>
        <taxon>Pleomorphomonadaceae</taxon>
        <taxon>Hartmannibacter</taxon>
    </lineage>
</organism>
<dbReference type="AlphaFoldDB" id="A0A2C9D1Y1"/>
<evidence type="ECO:0000256" key="1">
    <source>
        <dbReference type="ARBA" id="ARBA00008857"/>
    </source>
</evidence>
<dbReference type="SUPFAM" id="SSF56349">
    <property type="entry name" value="DNA breaking-rejoining enzymes"/>
    <property type="match status" value="1"/>
</dbReference>
<accession>A0A2C9D1Y1</accession>
<dbReference type="GO" id="GO:0003677">
    <property type="term" value="F:DNA binding"/>
    <property type="evidence" value="ECO:0007669"/>
    <property type="project" value="UniProtKB-KW"/>
</dbReference>
<dbReference type="Proteomes" id="UP000223606">
    <property type="component" value="Chromosome 1"/>
</dbReference>
<dbReference type="GO" id="GO:0006310">
    <property type="term" value="P:DNA recombination"/>
    <property type="evidence" value="ECO:0007669"/>
    <property type="project" value="UniProtKB-KW"/>
</dbReference>